<reference evidence="3" key="1">
    <citation type="journal article" date="2014" name="Int. J. Syst. Evol. Microbiol.">
        <title>Complete genome sequence of Corynebacterium casei LMG S-19264T (=DSM 44701T), isolated from a smear-ripened cheese.</title>
        <authorList>
            <consortium name="US DOE Joint Genome Institute (JGI-PGF)"/>
            <person name="Walter F."/>
            <person name="Albersmeier A."/>
            <person name="Kalinowski J."/>
            <person name="Ruckert C."/>
        </authorList>
    </citation>
    <scope>NUCLEOTIDE SEQUENCE</scope>
    <source>
        <strain evidence="3">JCM 19831</strain>
    </source>
</reference>
<reference evidence="3" key="2">
    <citation type="submission" date="2020-09" db="EMBL/GenBank/DDBJ databases">
        <authorList>
            <person name="Sun Q."/>
            <person name="Ohkuma M."/>
        </authorList>
    </citation>
    <scope>NUCLEOTIDE SEQUENCE</scope>
    <source>
        <strain evidence="3">JCM 19831</strain>
    </source>
</reference>
<evidence type="ECO:0000313" key="4">
    <source>
        <dbReference type="Proteomes" id="UP000642070"/>
    </source>
</evidence>
<sequence length="437" mass="48483">MLRIDDALAVGALRPAMQRMWELSAGKIDALATDTGGSSPVFTVDGRYTARGWTEWTQGFQVGSALLQFDATDDKHFLELGLRQTKALMPPHVSHIGVHDHGFNNVSTYGALLRLMREGRIDDGAKGEAELALRVSGAVQAARWQRTEDGTGYIYSFNGPQSLFVDTIRSCRALALAHRLGHVLMGEHDERIDLRERLLQHGRNTARYNVYYGDGRDIYDVRGRTAHEALFNVNDGRFRAPSTQQGYSAFSTWTRGLAWAMLGFAELVELEDEPVFAEAAKATCDFYIEHSPADGIPYWDTGAPGLARLDGYLDRPADPYNPHEPVDSSAAAIAAQGLLRLGRHLGERRYTQAGLTVARALLAEPYLSVDPPHEGLLLHSVYHRPNGWDQVHEGQRVPNGESSMWGDYHLRELALYLDRLEDGPYYTFFAGVEGGVA</sequence>
<evidence type="ECO:0000256" key="2">
    <source>
        <dbReference type="ARBA" id="ARBA00038358"/>
    </source>
</evidence>
<dbReference type="EMBL" id="BMPI01000051">
    <property type="protein sequence ID" value="GGM65062.1"/>
    <property type="molecule type" value="Genomic_DNA"/>
</dbReference>
<comment type="similarity">
    <text evidence="2">Belongs to the glycosyl hydrolase 88 family.</text>
</comment>
<organism evidence="3 4">
    <name type="scientific">Dactylosporangium sucinum</name>
    <dbReference type="NCBI Taxonomy" id="1424081"/>
    <lineage>
        <taxon>Bacteria</taxon>
        <taxon>Bacillati</taxon>
        <taxon>Actinomycetota</taxon>
        <taxon>Actinomycetes</taxon>
        <taxon>Micromonosporales</taxon>
        <taxon>Micromonosporaceae</taxon>
        <taxon>Dactylosporangium</taxon>
    </lineage>
</organism>
<dbReference type="PANTHER" id="PTHR36845:SF1">
    <property type="entry name" value="HYDROLASE, PUTATIVE (AFU_ORTHOLOGUE AFUA_7G05090)-RELATED"/>
    <property type="match status" value="1"/>
</dbReference>
<dbReference type="SUPFAM" id="SSF48208">
    <property type="entry name" value="Six-hairpin glycosidases"/>
    <property type="match status" value="1"/>
</dbReference>
<accession>A0A917UAN6</accession>
<evidence type="ECO:0000256" key="1">
    <source>
        <dbReference type="ARBA" id="ARBA00022801"/>
    </source>
</evidence>
<protein>
    <submittedName>
        <fullName evidence="3">Glucuronyl hydrolase</fullName>
    </submittedName>
</protein>
<name>A0A917UAN6_9ACTN</name>
<proteinExistence type="inferred from homology"/>
<dbReference type="RefSeq" id="WP_190255094.1">
    <property type="nucleotide sequence ID" value="NZ_BMPI01000051.1"/>
</dbReference>
<dbReference type="InterPro" id="IPR008928">
    <property type="entry name" value="6-hairpin_glycosidase_sf"/>
</dbReference>
<keyword evidence="4" id="KW-1185">Reference proteome</keyword>
<dbReference type="InterPro" id="IPR052369">
    <property type="entry name" value="UG_Glycosaminoglycan_Hydrolase"/>
</dbReference>
<gene>
    <name evidence="3" type="ORF">GCM10007977_078170</name>
</gene>
<dbReference type="GO" id="GO:0000272">
    <property type="term" value="P:polysaccharide catabolic process"/>
    <property type="evidence" value="ECO:0007669"/>
    <property type="project" value="TreeGrafter"/>
</dbReference>
<dbReference type="InterPro" id="IPR012341">
    <property type="entry name" value="6hp_glycosidase-like_sf"/>
</dbReference>
<dbReference type="AlphaFoldDB" id="A0A917UAN6"/>
<dbReference type="GO" id="GO:0052757">
    <property type="term" value="F:chondroitin hydrolase activity"/>
    <property type="evidence" value="ECO:0007669"/>
    <property type="project" value="TreeGrafter"/>
</dbReference>
<dbReference type="PANTHER" id="PTHR36845">
    <property type="entry name" value="HYDROLASE, PUTATIVE (AFU_ORTHOLOGUE AFUA_7G05090)-RELATED"/>
    <property type="match status" value="1"/>
</dbReference>
<dbReference type="Proteomes" id="UP000642070">
    <property type="component" value="Unassembled WGS sequence"/>
</dbReference>
<keyword evidence="1 3" id="KW-0378">Hydrolase</keyword>
<dbReference type="Gene3D" id="1.50.10.10">
    <property type="match status" value="1"/>
</dbReference>
<comment type="caution">
    <text evidence="3">The sequence shown here is derived from an EMBL/GenBank/DDBJ whole genome shotgun (WGS) entry which is preliminary data.</text>
</comment>
<evidence type="ECO:0000313" key="3">
    <source>
        <dbReference type="EMBL" id="GGM65062.1"/>
    </source>
</evidence>